<dbReference type="AlphaFoldDB" id="A0A937XES1"/>
<reference evidence="1" key="1">
    <citation type="submission" date="2019-03" db="EMBL/GenBank/DDBJ databases">
        <title>Lake Tanganyika Metagenome-Assembled Genomes (MAGs).</title>
        <authorList>
            <person name="Tran P."/>
        </authorList>
    </citation>
    <scope>NUCLEOTIDE SEQUENCE</scope>
    <source>
        <strain evidence="1">K_DeepCast_150m_m2_040</strain>
    </source>
</reference>
<comment type="caution">
    <text evidence="1">The sequence shown here is derived from an EMBL/GenBank/DDBJ whole genome shotgun (WGS) entry which is preliminary data.</text>
</comment>
<gene>
    <name evidence="1" type="ORF">FJY68_00400</name>
</gene>
<proteinExistence type="predicted"/>
<accession>A0A937XES1</accession>
<dbReference type="Proteomes" id="UP000779900">
    <property type="component" value="Unassembled WGS sequence"/>
</dbReference>
<protein>
    <submittedName>
        <fullName evidence="1">Uncharacterized protein</fullName>
    </submittedName>
</protein>
<sequence>MKCAIQTVVIVVLGLAAIGYGYGGLDFTAGFPDFSGLKHHLDSLNKIPLVDSSGVGGSSEFTYSAPLWWYGGHGGGQVGVVTLGGSGAFTVRSNHADSLGCELAGIRAEFEAGYPYAPVEWFWLRPCLGLAGTGLVVYAHSVEYGYGLGNFREWYKRWYAAWTFSAAPGLEVMGALPTGQGSYVGLFAKASYLMPMAGPGWFGDDAPPRFSPNGFALQIGVRLGKTFFKAEEEEEEEDWSEQ</sequence>
<name>A0A937XES1_UNCW3</name>
<evidence type="ECO:0000313" key="2">
    <source>
        <dbReference type="Proteomes" id="UP000779900"/>
    </source>
</evidence>
<dbReference type="EMBL" id="VGIR01000001">
    <property type="protein sequence ID" value="MBM3330293.1"/>
    <property type="molecule type" value="Genomic_DNA"/>
</dbReference>
<organism evidence="1 2">
    <name type="scientific">candidate division WOR-3 bacterium</name>
    <dbReference type="NCBI Taxonomy" id="2052148"/>
    <lineage>
        <taxon>Bacteria</taxon>
        <taxon>Bacteria division WOR-3</taxon>
    </lineage>
</organism>
<evidence type="ECO:0000313" key="1">
    <source>
        <dbReference type="EMBL" id="MBM3330293.1"/>
    </source>
</evidence>